<dbReference type="Proteomes" id="UP000192247">
    <property type="component" value="Unassembled WGS sequence"/>
</dbReference>
<dbReference type="PANTHER" id="PTHR22692">
    <property type="entry name" value="MYOSIN VII, XV"/>
    <property type="match status" value="1"/>
</dbReference>
<evidence type="ECO:0000313" key="2">
    <source>
        <dbReference type="EMBL" id="OQR74360.1"/>
    </source>
</evidence>
<organism evidence="2 3">
    <name type="scientific">Tropilaelaps mercedesae</name>
    <dbReference type="NCBI Taxonomy" id="418985"/>
    <lineage>
        <taxon>Eukaryota</taxon>
        <taxon>Metazoa</taxon>
        <taxon>Ecdysozoa</taxon>
        <taxon>Arthropoda</taxon>
        <taxon>Chelicerata</taxon>
        <taxon>Arachnida</taxon>
        <taxon>Acari</taxon>
        <taxon>Parasitiformes</taxon>
        <taxon>Mesostigmata</taxon>
        <taxon>Gamasina</taxon>
        <taxon>Dermanyssoidea</taxon>
        <taxon>Laelapidae</taxon>
        <taxon>Tropilaelaps</taxon>
    </lineage>
</organism>
<accession>A0A1V9XLE6</accession>
<dbReference type="PROSITE" id="PS50057">
    <property type="entry name" value="FERM_3"/>
    <property type="match status" value="1"/>
</dbReference>
<dbReference type="InterPro" id="IPR041794">
    <property type="entry name" value="MyoVII_FERM_C2"/>
</dbReference>
<comment type="caution">
    <text evidence="2">The sequence shown here is derived from an EMBL/GenBank/DDBJ whole genome shotgun (WGS) entry which is preliminary data.</text>
</comment>
<feature type="domain" description="FERM" evidence="1">
    <location>
        <begin position="1"/>
        <end position="166"/>
    </location>
</feature>
<dbReference type="InterPro" id="IPR011993">
    <property type="entry name" value="PH-like_dom_sf"/>
</dbReference>
<dbReference type="STRING" id="418985.A0A1V9XLE6"/>
<proteinExistence type="predicted"/>
<sequence>VFRVRFGDGKNEQQAIPSLLRELLPVDLLKGQSGSDWKRAIVAQLARLPANMSAEDAKIAFLQHIYQWPTFGSAFFEVKQTTDTSLPDQLLVAINRHGVSLIQPSSKDILATHPFTRISNWSSGNTYFHMTIGNLVRGNKLLCETPLGYKMDDLLTSYISLMLSNMNKQRTVRGTKQ</sequence>
<dbReference type="InterPro" id="IPR035963">
    <property type="entry name" value="FERM_2"/>
</dbReference>
<gene>
    <name evidence="2" type="ORF">BIW11_09132</name>
</gene>
<dbReference type="EMBL" id="MNPL01008159">
    <property type="protein sequence ID" value="OQR74360.1"/>
    <property type="molecule type" value="Genomic_DNA"/>
</dbReference>
<dbReference type="SUPFAM" id="SSF47031">
    <property type="entry name" value="Second domain of FERM"/>
    <property type="match status" value="1"/>
</dbReference>
<dbReference type="InParanoid" id="A0A1V9XLE6"/>
<evidence type="ECO:0000259" key="1">
    <source>
        <dbReference type="PROSITE" id="PS50057"/>
    </source>
</evidence>
<evidence type="ECO:0000313" key="3">
    <source>
        <dbReference type="Proteomes" id="UP000192247"/>
    </source>
</evidence>
<reference evidence="2 3" key="1">
    <citation type="journal article" date="2017" name="Gigascience">
        <title>Draft genome of the honey bee ectoparasitic mite, Tropilaelaps mercedesae, is shaped by the parasitic life history.</title>
        <authorList>
            <person name="Dong X."/>
            <person name="Armstrong S.D."/>
            <person name="Xia D."/>
            <person name="Makepeace B.L."/>
            <person name="Darby A.C."/>
            <person name="Kadowaki T."/>
        </authorList>
    </citation>
    <scope>NUCLEOTIDE SEQUENCE [LARGE SCALE GENOMIC DNA]</scope>
    <source>
        <strain evidence="2">Wuxi-XJTLU</strain>
    </source>
</reference>
<keyword evidence="3" id="KW-1185">Reference proteome</keyword>
<dbReference type="InterPro" id="IPR000299">
    <property type="entry name" value="FERM_domain"/>
</dbReference>
<dbReference type="Pfam" id="PF02174">
    <property type="entry name" value="IRS"/>
    <property type="match status" value="1"/>
</dbReference>
<dbReference type="InterPro" id="IPR019748">
    <property type="entry name" value="FERM_central"/>
</dbReference>
<feature type="non-terminal residue" evidence="2">
    <location>
        <position position="1"/>
    </location>
</feature>
<dbReference type="CDD" id="cd14473">
    <property type="entry name" value="FERM_B-lobe"/>
    <property type="match status" value="1"/>
</dbReference>
<dbReference type="CDD" id="cd13199">
    <property type="entry name" value="FERM_C2_MyoVII"/>
    <property type="match status" value="1"/>
</dbReference>
<name>A0A1V9XLE6_9ACAR</name>
<dbReference type="InterPro" id="IPR051567">
    <property type="entry name" value="Unconventional_Myosin_ATPase"/>
</dbReference>
<dbReference type="Gene3D" id="2.30.29.30">
    <property type="entry name" value="Pleckstrin-homology domain (PH domain)/Phosphotyrosine-binding domain (PTB)"/>
    <property type="match status" value="1"/>
</dbReference>
<dbReference type="PANTHER" id="PTHR22692:SF33">
    <property type="entry name" value="MYOSIN"/>
    <property type="match status" value="1"/>
</dbReference>
<dbReference type="SUPFAM" id="SSF50729">
    <property type="entry name" value="PH domain-like"/>
    <property type="match status" value="1"/>
</dbReference>
<dbReference type="OrthoDB" id="6108017at2759"/>
<dbReference type="InterPro" id="IPR002404">
    <property type="entry name" value="IRS_PTB"/>
</dbReference>
<dbReference type="GO" id="GO:0005737">
    <property type="term" value="C:cytoplasm"/>
    <property type="evidence" value="ECO:0007669"/>
    <property type="project" value="UniProtKB-SubCell"/>
</dbReference>
<dbReference type="AlphaFoldDB" id="A0A1V9XLE6"/>
<protein>
    <submittedName>
        <fullName evidence="2">Myosin-VIIa-like</fullName>
    </submittedName>
</protein>